<name>A0ACC2MWB8_PERAE</name>
<organism evidence="1 2">
    <name type="scientific">Persea americana</name>
    <name type="common">Avocado</name>
    <dbReference type="NCBI Taxonomy" id="3435"/>
    <lineage>
        <taxon>Eukaryota</taxon>
        <taxon>Viridiplantae</taxon>
        <taxon>Streptophyta</taxon>
        <taxon>Embryophyta</taxon>
        <taxon>Tracheophyta</taxon>
        <taxon>Spermatophyta</taxon>
        <taxon>Magnoliopsida</taxon>
        <taxon>Magnoliidae</taxon>
        <taxon>Laurales</taxon>
        <taxon>Lauraceae</taxon>
        <taxon>Persea</taxon>
    </lineage>
</organism>
<evidence type="ECO:0000313" key="1">
    <source>
        <dbReference type="EMBL" id="KAJ8650020.1"/>
    </source>
</evidence>
<gene>
    <name evidence="1" type="ORF">MRB53_003043</name>
</gene>
<reference evidence="1 2" key="1">
    <citation type="journal article" date="2022" name="Hortic Res">
        <title>A haplotype resolved chromosomal level avocado genome allows analysis of novel avocado genes.</title>
        <authorList>
            <person name="Nath O."/>
            <person name="Fletcher S.J."/>
            <person name="Hayward A."/>
            <person name="Shaw L.M."/>
            <person name="Masouleh A.K."/>
            <person name="Furtado A."/>
            <person name="Henry R.J."/>
            <person name="Mitter N."/>
        </authorList>
    </citation>
    <scope>NUCLEOTIDE SEQUENCE [LARGE SCALE GENOMIC DNA]</scope>
    <source>
        <strain evidence="2">cv. Hass</strain>
    </source>
</reference>
<keyword evidence="2" id="KW-1185">Reference proteome</keyword>
<sequence length="434" mass="47834">MSHRVPSWDLEVSNNSTKRAFHAHPSANSSSLFDYGVTELAWENGQLAMHGLGPPPPPPPSTRPLSNKCPWDKPRAGGTLESIIDQAAFLPLHKEGDELLPLLKCHNRSTAIDALVPLSNRTRSVDGDDDDEESTRVPDPHPTGGAFGRGGELERIEAAAAAWRRKRRRVAEEAGSMSASASASWHVTKDTCEMDLEVSLGSHEPTSLGKSMSSHTRPATIDDHDSVSYHSRAQRLQGGGEDKKRRMDGFSIPTKRNKAAAVHNQSERKRRDRINQRMKTLQKLVPNSSKTDKASMLDEVIEYLKQLQAQVQMMSKMSCIPQLMMPISMQQLQMSMMAQMSMMGVMDMNRLHQTSHAAAVPPMLHPAAFFPLTAAWDGSGDRLPTPGSFLPDPLSMAFLACQTQPYSLDAYNRMAALYQQLHQSTGIVPAIPKT</sequence>
<proteinExistence type="predicted"/>
<evidence type="ECO:0000313" key="2">
    <source>
        <dbReference type="Proteomes" id="UP001234297"/>
    </source>
</evidence>
<dbReference type="Proteomes" id="UP001234297">
    <property type="component" value="Chromosome 1"/>
</dbReference>
<dbReference type="EMBL" id="CM056809">
    <property type="protein sequence ID" value="KAJ8650020.1"/>
    <property type="molecule type" value="Genomic_DNA"/>
</dbReference>
<accession>A0ACC2MWB8</accession>
<comment type="caution">
    <text evidence="1">The sequence shown here is derived from an EMBL/GenBank/DDBJ whole genome shotgun (WGS) entry which is preliminary data.</text>
</comment>
<protein>
    <submittedName>
        <fullName evidence="1">Uncharacterized protein</fullName>
    </submittedName>
</protein>